<dbReference type="RefSeq" id="WP_160740291.1">
    <property type="nucleotide sequence ID" value="NZ_WTYQ01000006.1"/>
</dbReference>
<dbReference type="AlphaFoldDB" id="A0A845ACF9"/>
<keyword evidence="1" id="KW-1133">Transmembrane helix</keyword>
<dbReference type="EMBL" id="WTYQ01000006">
    <property type="protein sequence ID" value="MXP27079.1"/>
    <property type="molecule type" value="Genomic_DNA"/>
</dbReference>
<keyword evidence="1" id="KW-0812">Transmembrane</keyword>
<organism evidence="2 3">
    <name type="scientific">Altericroceibacterium indicum</name>
    <dbReference type="NCBI Taxonomy" id="374177"/>
    <lineage>
        <taxon>Bacteria</taxon>
        <taxon>Pseudomonadati</taxon>
        <taxon>Pseudomonadota</taxon>
        <taxon>Alphaproteobacteria</taxon>
        <taxon>Sphingomonadales</taxon>
        <taxon>Erythrobacteraceae</taxon>
        <taxon>Altericroceibacterium</taxon>
    </lineage>
</organism>
<keyword evidence="3" id="KW-1185">Reference proteome</keyword>
<feature type="transmembrane region" description="Helical" evidence="1">
    <location>
        <begin position="5"/>
        <end position="24"/>
    </location>
</feature>
<evidence type="ECO:0000256" key="1">
    <source>
        <dbReference type="SAM" id="Phobius"/>
    </source>
</evidence>
<feature type="transmembrane region" description="Helical" evidence="1">
    <location>
        <begin position="36"/>
        <end position="54"/>
    </location>
</feature>
<keyword evidence="1" id="KW-0472">Membrane</keyword>
<feature type="transmembrane region" description="Helical" evidence="1">
    <location>
        <begin position="91"/>
        <end position="112"/>
    </location>
</feature>
<dbReference type="OrthoDB" id="7429094at2"/>
<name>A0A845ACF9_9SPHN</name>
<comment type="caution">
    <text evidence="2">The sequence shown here is derived from an EMBL/GenBank/DDBJ whole genome shotgun (WGS) entry which is preliminary data.</text>
</comment>
<sequence>MHRSVFFRILLWGALLVTSFLALTPGPVGQAIESSHVRHAIAFVFLPWLTMVAYPHFKARWVFLLYVMFGGLIEIVQLVMQVGRHGQWSDWFYDIGVTLMAVLAGLIVRAFVKYPSETGQEN</sequence>
<proteinExistence type="predicted"/>
<accession>A0A845ACF9</accession>
<protein>
    <recommendedName>
        <fullName evidence="4">VanZ family protein</fullName>
    </recommendedName>
</protein>
<feature type="transmembrane region" description="Helical" evidence="1">
    <location>
        <begin position="61"/>
        <end position="79"/>
    </location>
</feature>
<gene>
    <name evidence="2" type="ORF">GRI39_13680</name>
</gene>
<dbReference type="Proteomes" id="UP000460561">
    <property type="component" value="Unassembled WGS sequence"/>
</dbReference>
<evidence type="ECO:0000313" key="2">
    <source>
        <dbReference type="EMBL" id="MXP27079.1"/>
    </source>
</evidence>
<reference evidence="2 3" key="1">
    <citation type="submission" date="2019-12" db="EMBL/GenBank/DDBJ databases">
        <title>Genomic-based taxomic classification of the family Erythrobacteraceae.</title>
        <authorList>
            <person name="Xu L."/>
        </authorList>
    </citation>
    <scope>NUCLEOTIDE SEQUENCE [LARGE SCALE GENOMIC DNA]</scope>
    <source>
        <strain evidence="2 3">DSM 18604</strain>
    </source>
</reference>
<evidence type="ECO:0008006" key="4">
    <source>
        <dbReference type="Google" id="ProtNLM"/>
    </source>
</evidence>
<evidence type="ECO:0000313" key="3">
    <source>
        <dbReference type="Proteomes" id="UP000460561"/>
    </source>
</evidence>